<proteinExistence type="predicted"/>
<dbReference type="InterPro" id="IPR038268">
    <property type="entry name" value="RHH_sf"/>
</dbReference>
<evidence type="ECO:0000313" key="3">
    <source>
        <dbReference type="Proteomes" id="UP000553948"/>
    </source>
</evidence>
<dbReference type="Proteomes" id="UP000553948">
    <property type="component" value="Unassembled WGS sequence"/>
</dbReference>
<name>A0A7W2L2A1_PSEPU</name>
<sequence length="125" mass="14278">MGASGGPWRWRRRVEGKVQANKRECGHGRWPGKQWIDPFKADFDMLQIQPVSRSVRLNGFSTCLRLEAVYWGILERIARANQCSVSAVLSYVDREVHLRQGGVRNFSGLIRVICVAWLLDPPSVR</sequence>
<dbReference type="Pfam" id="PF13467">
    <property type="entry name" value="RHH_4"/>
    <property type="match status" value="1"/>
</dbReference>
<dbReference type="Gene3D" id="1.10.3990.20">
    <property type="entry name" value="protein bp1543"/>
    <property type="match status" value="1"/>
</dbReference>
<comment type="caution">
    <text evidence="2">The sequence shown here is derived from an EMBL/GenBank/DDBJ whole genome shotgun (WGS) entry which is preliminary data.</text>
</comment>
<reference evidence="2 3" key="1">
    <citation type="submission" date="2020-07" db="EMBL/GenBank/DDBJ databases">
        <title>Diversity of carbapenemase encoding genes among Pseudomonas putida group clinical isolates in a tertiary Brazilian hospital.</title>
        <authorList>
            <person name="Alberto-Lei F."/>
            <person name="Nodari C.S."/>
            <person name="Streling A.P."/>
            <person name="Paulino J.T."/>
            <person name="Bessa-Neto F.O."/>
            <person name="Cayo R."/>
            <person name="Gales A.C."/>
        </authorList>
    </citation>
    <scope>NUCLEOTIDE SEQUENCE [LARGE SCALE GENOMIC DNA]</scope>
    <source>
        <strain evidence="2 3">12464</strain>
    </source>
</reference>
<organism evidence="2 3">
    <name type="scientific">Pseudomonas putida</name>
    <name type="common">Arthrobacter siderocapsulatus</name>
    <dbReference type="NCBI Taxonomy" id="303"/>
    <lineage>
        <taxon>Bacteria</taxon>
        <taxon>Pseudomonadati</taxon>
        <taxon>Pseudomonadota</taxon>
        <taxon>Gammaproteobacteria</taxon>
        <taxon>Pseudomonadales</taxon>
        <taxon>Pseudomonadaceae</taxon>
        <taxon>Pseudomonas</taxon>
    </lineage>
</organism>
<protein>
    <submittedName>
        <fullName evidence="2">Ribbon-helix-helix domain-containing protein</fullName>
    </submittedName>
</protein>
<evidence type="ECO:0000313" key="2">
    <source>
        <dbReference type="EMBL" id="MBA6117060.1"/>
    </source>
</evidence>
<dbReference type="EMBL" id="JACGDG010000012">
    <property type="protein sequence ID" value="MBA6117060.1"/>
    <property type="molecule type" value="Genomic_DNA"/>
</dbReference>
<evidence type="ECO:0000259" key="1">
    <source>
        <dbReference type="Pfam" id="PF13467"/>
    </source>
</evidence>
<feature type="domain" description="Ribbon-helix-helix" evidence="1">
    <location>
        <begin position="50"/>
        <end position="118"/>
    </location>
</feature>
<gene>
    <name evidence="2" type="ORF">H4C47_15105</name>
</gene>
<accession>A0A7W2L2A1</accession>
<dbReference type="AlphaFoldDB" id="A0A7W2L2A1"/>
<dbReference type="InterPro" id="IPR027373">
    <property type="entry name" value="RHH_dom"/>
</dbReference>